<evidence type="ECO:0000313" key="3">
    <source>
        <dbReference type="EMBL" id="PKQ61415.1"/>
    </source>
</evidence>
<organism evidence="3 4">
    <name type="scientific">Labilibaculum filiforme</name>
    <dbReference type="NCBI Taxonomy" id="1940526"/>
    <lineage>
        <taxon>Bacteria</taxon>
        <taxon>Pseudomonadati</taxon>
        <taxon>Bacteroidota</taxon>
        <taxon>Bacteroidia</taxon>
        <taxon>Marinilabiliales</taxon>
        <taxon>Marinifilaceae</taxon>
        <taxon>Labilibaculum</taxon>
    </lineage>
</organism>
<name>A0A2N3HTM5_9BACT</name>
<dbReference type="EMBL" id="MVDD01000014">
    <property type="protein sequence ID" value="PKQ61415.1"/>
    <property type="molecule type" value="Genomic_DNA"/>
</dbReference>
<accession>A0A2N3HTM5</accession>
<keyword evidence="4" id="KW-1185">Reference proteome</keyword>
<evidence type="ECO:0000256" key="1">
    <source>
        <dbReference type="PROSITE-ProRule" id="PRU00339"/>
    </source>
</evidence>
<evidence type="ECO:0000256" key="2">
    <source>
        <dbReference type="SAM" id="SignalP"/>
    </source>
</evidence>
<dbReference type="InterPro" id="IPR019734">
    <property type="entry name" value="TPR_rpt"/>
</dbReference>
<dbReference type="OrthoDB" id="638548at2"/>
<comment type="caution">
    <text evidence="3">The sequence shown here is derived from an EMBL/GenBank/DDBJ whole genome shotgun (WGS) entry which is preliminary data.</text>
</comment>
<feature type="chain" id="PRO_5014781458" evidence="2">
    <location>
        <begin position="21"/>
        <end position="419"/>
    </location>
</feature>
<dbReference type="SUPFAM" id="SSF48452">
    <property type="entry name" value="TPR-like"/>
    <property type="match status" value="3"/>
</dbReference>
<dbReference type="RefSeq" id="WP_101262452.1">
    <property type="nucleotide sequence ID" value="NZ_MVDD01000014.1"/>
</dbReference>
<dbReference type="Pfam" id="PF13174">
    <property type="entry name" value="TPR_6"/>
    <property type="match status" value="1"/>
</dbReference>
<reference evidence="3 4" key="1">
    <citation type="journal article" date="2017" name="Front. Microbiol.">
        <title>Labilibaculum manganireducens gen. nov., sp. nov. and Labilibaculum filiforme sp. nov., Novel Bacteroidetes Isolated from Subsurface Sediments of the Baltic Sea.</title>
        <authorList>
            <person name="Vandieken V."/>
            <person name="Marshall I.P."/>
            <person name="Niemann H."/>
            <person name="Engelen B."/>
            <person name="Cypionka H."/>
        </authorList>
    </citation>
    <scope>NUCLEOTIDE SEQUENCE [LARGE SCALE GENOMIC DNA]</scope>
    <source>
        <strain evidence="3 4">59.16B</strain>
    </source>
</reference>
<dbReference type="SMART" id="SM00028">
    <property type="entry name" value="TPR"/>
    <property type="match status" value="9"/>
</dbReference>
<evidence type="ECO:0000313" key="4">
    <source>
        <dbReference type="Proteomes" id="UP000233535"/>
    </source>
</evidence>
<dbReference type="AlphaFoldDB" id="A0A2N3HTM5"/>
<dbReference type="Proteomes" id="UP000233535">
    <property type="component" value="Unassembled WGS sequence"/>
</dbReference>
<dbReference type="PANTHER" id="PTHR12558:SF13">
    <property type="entry name" value="CELL DIVISION CYCLE PROTEIN 27 HOMOLOG"/>
    <property type="match status" value="1"/>
</dbReference>
<dbReference type="InterPro" id="IPR011990">
    <property type="entry name" value="TPR-like_helical_dom_sf"/>
</dbReference>
<sequence length="419" mass="48242">MKHFILLLLLSVGTSLSASYAQKTAKLDQLLFSEQYLEAIPLLEQLIKKDSTNSLLYFQLGKLYQKLDKDLLATYNYRKANTLQPNSETTLLSLSSSLYALGNYPDAEKHLSNLYAIDSTNYSINLLFAKTLASQNKLQESLDLYQQIIEVDSLNPGIHKQIGSLKDRMQDFNGSLSSYMISYELNTSDLSVLVHIIQQLYEMTGYQQALEYCSKGLVTYPNNSVLLKKKAQVLIGLEWYDNALNILKDLEGSKQLSEAEHKYLGICYMQTRQYEEALTAFAACGPNFEKDPMINFHTGICYARLNQHQKAITYLENALFYITPSIEASMHLYLAKSYHANQQFEKAITSYQHHFEMDNTNADILYEIATSYEEYGNNKDKALDYYSKYLQQSNNKEDPKYEYAKSRILRIKENIHFEK</sequence>
<dbReference type="Gene3D" id="1.25.40.10">
    <property type="entry name" value="Tetratricopeptide repeat domain"/>
    <property type="match status" value="3"/>
</dbReference>
<feature type="signal peptide" evidence="2">
    <location>
        <begin position="1"/>
        <end position="20"/>
    </location>
</feature>
<keyword evidence="2" id="KW-0732">Signal</keyword>
<keyword evidence="1" id="KW-0802">TPR repeat</keyword>
<protein>
    <submittedName>
        <fullName evidence="3">Uncharacterized protein</fullName>
    </submittedName>
</protein>
<feature type="repeat" description="TPR" evidence="1">
    <location>
        <begin position="54"/>
        <end position="87"/>
    </location>
</feature>
<dbReference type="PROSITE" id="PS50005">
    <property type="entry name" value="TPR"/>
    <property type="match status" value="1"/>
</dbReference>
<dbReference type="PANTHER" id="PTHR12558">
    <property type="entry name" value="CELL DIVISION CYCLE 16,23,27"/>
    <property type="match status" value="1"/>
</dbReference>
<proteinExistence type="predicted"/>
<gene>
    <name evidence="3" type="ORF">BZG02_15795</name>
</gene>